<comment type="caution">
    <text evidence="7">The sequence shown here is derived from an EMBL/GenBank/DDBJ whole genome shotgun (WGS) entry which is preliminary data.</text>
</comment>
<accession>A0ABQ2IDC3</accession>
<dbReference type="SUPFAM" id="SSF102712">
    <property type="entry name" value="JAB1/MPN domain"/>
    <property type="match status" value="1"/>
</dbReference>
<dbReference type="InterPro" id="IPR020891">
    <property type="entry name" value="UPF0758_CS"/>
</dbReference>
<dbReference type="PROSITE" id="PS01302">
    <property type="entry name" value="UPF0758"/>
    <property type="match status" value="1"/>
</dbReference>
<dbReference type="EMBL" id="BMLI01000002">
    <property type="protein sequence ID" value="GGN06515.1"/>
    <property type="molecule type" value="Genomic_DNA"/>
</dbReference>
<dbReference type="InterPro" id="IPR001405">
    <property type="entry name" value="UPF0758"/>
</dbReference>
<dbReference type="PANTHER" id="PTHR30471">
    <property type="entry name" value="DNA REPAIR PROTEIN RADC"/>
    <property type="match status" value="1"/>
</dbReference>
<sequence>METAAKFTETFQVAEIDLIYKTGFNVTERPKITQAADAHELLLKNSNPGRLGFIEEFKILLLNQRNFVLGEYQVSQGGVSATSVDIRLIFAAALKANASGLVLAHNHPSGQLYPSDADRSATRRICEAAALFQINVLDHLIITNRSFYSFVQGGDL</sequence>
<keyword evidence="3" id="KW-0378">Hydrolase</keyword>
<dbReference type="PROSITE" id="PS50249">
    <property type="entry name" value="MPN"/>
    <property type="match status" value="1"/>
</dbReference>
<feature type="domain" description="MPN" evidence="6">
    <location>
        <begin position="31"/>
        <end position="156"/>
    </location>
</feature>
<evidence type="ECO:0000256" key="3">
    <source>
        <dbReference type="ARBA" id="ARBA00022801"/>
    </source>
</evidence>
<dbReference type="InterPro" id="IPR025657">
    <property type="entry name" value="RadC_JAB"/>
</dbReference>
<evidence type="ECO:0000256" key="1">
    <source>
        <dbReference type="ARBA" id="ARBA00022670"/>
    </source>
</evidence>
<dbReference type="PANTHER" id="PTHR30471:SF3">
    <property type="entry name" value="UPF0758 PROTEIN YEES-RELATED"/>
    <property type="match status" value="1"/>
</dbReference>
<evidence type="ECO:0000256" key="5">
    <source>
        <dbReference type="ARBA" id="ARBA00023049"/>
    </source>
</evidence>
<evidence type="ECO:0000313" key="8">
    <source>
        <dbReference type="Proteomes" id="UP000632339"/>
    </source>
</evidence>
<dbReference type="Proteomes" id="UP000632339">
    <property type="component" value="Unassembled WGS sequence"/>
</dbReference>
<keyword evidence="5" id="KW-0482">Metalloprotease</keyword>
<evidence type="ECO:0000256" key="4">
    <source>
        <dbReference type="ARBA" id="ARBA00022833"/>
    </source>
</evidence>
<keyword evidence="1" id="KW-0645">Protease</keyword>
<evidence type="ECO:0000259" key="6">
    <source>
        <dbReference type="PROSITE" id="PS50249"/>
    </source>
</evidence>
<organism evidence="7 8">
    <name type="scientific">Dyadobacter beijingensis</name>
    <dbReference type="NCBI Taxonomy" id="365489"/>
    <lineage>
        <taxon>Bacteria</taxon>
        <taxon>Pseudomonadati</taxon>
        <taxon>Bacteroidota</taxon>
        <taxon>Cytophagia</taxon>
        <taxon>Cytophagales</taxon>
        <taxon>Spirosomataceae</taxon>
        <taxon>Dyadobacter</taxon>
    </lineage>
</organism>
<keyword evidence="8" id="KW-1185">Reference proteome</keyword>
<keyword evidence="2" id="KW-0479">Metal-binding</keyword>
<dbReference type="InterPro" id="IPR037518">
    <property type="entry name" value="MPN"/>
</dbReference>
<reference evidence="8" key="1">
    <citation type="journal article" date="2019" name="Int. J. Syst. Evol. Microbiol.">
        <title>The Global Catalogue of Microorganisms (GCM) 10K type strain sequencing project: providing services to taxonomists for standard genome sequencing and annotation.</title>
        <authorList>
            <consortium name="The Broad Institute Genomics Platform"/>
            <consortium name="The Broad Institute Genome Sequencing Center for Infectious Disease"/>
            <person name="Wu L."/>
            <person name="Ma J."/>
        </authorList>
    </citation>
    <scope>NUCLEOTIDE SEQUENCE [LARGE SCALE GENOMIC DNA]</scope>
    <source>
        <strain evidence="8">CGMCC 1.6375</strain>
    </source>
</reference>
<evidence type="ECO:0000256" key="2">
    <source>
        <dbReference type="ARBA" id="ARBA00022723"/>
    </source>
</evidence>
<dbReference type="Gene3D" id="3.40.140.10">
    <property type="entry name" value="Cytidine Deaminase, domain 2"/>
    <property type="match status" value="1"/>
</dbReference>
<dbReference type="RefSeq" id="WP_026350478.1">
    <property type="nucleotide sequence ID" value="NZ_BMLI01000002.1"/>
</dbReference>
<gene>
    <name evidence="7" type="ORF">GCM10010967_47220</name>
</gene>
<dbReference type="Pfam" id="PF04002">
    <property type="entry name" value="RadC"/>
    <property type="match status" value="1"/>
</dbReference>
<evidence type="ECO:0000313" key="7">
    <source>
        <dbReference type="EMBL" id="GGN06515.1"/>
    </source>
</evidence>
<protein>
    <submittedName>
        <fullName evidence="7">DNA repair protein</fullName>
    </submittedName>
</protein>
<proteinExistence type="predicted"/>
<dbReference type="CDD" id="cd08071">
    <property type="entry name" value="MPN_DUF2466"/>
    <property type="match status" value="1"/>
</dbReference>
<keyword evidence="4" id="KW-0862">Zinc</keyword>
<name>A0ABQ2IDC3_9BACT</name>